<comment type="similarity">
    <text evidence="2">Belongs to the ERF4 family.</text>
</comment>
<dbReference type="InterPro" id="IPR051371">
    <property type="entry name" value="Ras_palmitoyltransferase"/>
</dbReference>
<feature type="non-terminal residue" evidence="8">
    <location>
        <position position="1"/>
    </location>
</feature>
<reference evidence="10" key="3">
    <citation type="submission" date="2025-04" db="UniProtKB">
        <authorList>
            <consortium name="RefSeq"/>
        </authorList>
    </citation>
    <scope>IDENTIFICATION</scope>
    <source>
        <strain evidence="10">CBS 781.70</strain>
    </source>
</reference>
<dbReference type="GO" id="GO:0031211">
    <property type="term" value="C:endoplasmic reticulum palmitoyltransferase complex"/>
    <property type="evidence" value="ECO:0007669"/>
    <property type="project" value="TreeGrafter"/>
</dbReference>
<evidence type="ECO:0000259" key="7">
    <source>
        <dbReference type="Pfam" id="PF10256"/>
    </source>
</evidence>
<dbReference type="AlphaFoldDB" id="A0A6G1G6A9"/>
<dbReference type="InterPro" id="IPR019383">
    <property type="entry name" value="Golgin_A_7/ERF4"/>
</dbReference>
<comment type="subunit">
    <text evidence="3">Interacts with ERF2.</text>
</comment>
<dbReference type="GO" id="GO:0005789">
    <property type="term" value="C:endoplasmic reticulum membrane"/>
    <property type="evidence" value="ECO:0007669"/>
    <property type="project" value="UniProtKB-SubCell"/>
</dbReference>
<keyword evidence="5" id="KW-0256">Endoplasmic reticulum</keyword>
<evidence type="ECO:0000256" key="4">
    <source>
        <dbReference type="ARBA" id="ARBA00018463"/>
    </source>
</evidence>
<dbReference type="PANTHER" id="PTHR13254:SF0">
    <property type="entry name" value="GOLGIN SUBFAMILY A MEMBER 7_ERF4 DOMAIN-CONTAINING PROTEIN"/>
    <property type="match status" value="1"/>
</dbReference>
<evidence type="ECO:0000313" key="10">
    <source>
        <dbReference type="RefSeq" id="XP_033535000.1"/>
    </source>
</evidence>
<dbReference type="Proteomes" id="UP000504638">
    <property type="component" value="Unplaced"/>
</dbReference>
<feature type="domain" description="Golgin subfamily A member 7/ERF4" evidence="7">
    <location>
        <begin position="31"/>
        <end position="147"/>
    </location>
</feature>
<gene>
    <name evidence="8 10" type="ORF">P152DRAFT_373648</name>
</gene>
<comment type="subcellular location">
    <subcellularLocation>
        <location evidence="1">Endoplasmic reticulum membrane</location>
        <topology evidence="1">Peripheral membrane protein</topology>
    </subcellularLocation>
</comment>
<name>A0A6G1G6A9_9PEZI</name>
<sequence>DEFSWGPSHPCFPHLNPHVPISSPLYQTTRIIRIKRDWMIVGDLAPTFANLYPEVLDPMIPEDEFRAIVKKINGVLIEEFSPWSTRAWVDAFMGVATGWLWEDFGLSQVKLRLRELENWIEDWNERVGAREGVRIIPLRRSAYMTIDIQIPDPHIG</sequence>
<dbReference type="GO" id="GO:0006612">
    <property type="term" value="P:protein targeting to membrane"/>
    <property type="evidence" value="ECO:0007669"/>
    <property type="project" value="TreeGrafter"/>
</dbReference>
<evidence type="ECO:0000256" key="2">
    <source>
        <dbReference type="ARBA" id="ARBA00007732"/>
    </source>
</evidence>
<dbReference type="Pfam" id="PF10256">
    <property type="entry name" value="Erf4"/>
    <property type="match status" value="1"/>
</dbReference>
<dbReference type="RefSeq" id="XP_033535000.1">
    <property type="nucleotide sequence ID" value="XM_033675563.1"/>
</dbReference>
<evidence type="ECO:0000313" key="9">
    <source>
        <dbReference type="Proteomes" id="UP000504638"/>
    </source>
</evidence>
<accession>A0A6G1G6A9</accession>
<dbReference type="PANTHER" id="PTHR13254">
    <property type="entry name" value="GOLGI AUTOANTIGEN, GOLGIN SUBFAMILY A, 7"/>
    <property type="match status" value="1"/>
</dbReference>
<evidence type="ECO:0000256" key="1">
    <source>
        <dbReference type="ARBA" id="ARBA00004406"/>
    </source>
</evidence>
<proteinExistence type="inferred from homology"/>
<keyword evidence="6" id="KW-0472">Membrane</keyword>
<evidence type="ECO:0000256" key="3">
    <source>
        <dbReference type="ARBA" id="ARBA00011396"/>
    </source>
</evidence>
<reference evidence="8 10" key="1">
    <citation type="submission" date="2020-01" db="EMBL/GenBank/DDBJ databases">
        <authorList>
            <consortium name="DOE Joint Genome Institute"/>
            <person name="Haridas S."/>
            <person name="Albert R."/>
            <person name="Binder M."/>
            <person name="Bloem J."/>
            <person name="Labutti K."/>
            <person name="Salamov A."/>
            <person name="Andreopoulos B."/>
            <person name="Baker S.E."/>
            <person name="Barry K."/>
            <person name="Bills G."/>
            <person name="Bluhm B.H."/>
            <person name="Cannon C."/>
            <person name="Castanera R."/>
            <person name="Culley D.E."/>
            <person name="Daum C."/>
            <person name="Ezra D."/>
            <person name="Gonzalez J.B."/>
            <person name="Henrissat B."/>
            <person name="Kuo A."/>
            <person name="Liang C."/>
            <person name="Lipzen A."/>
            <person name="Lutzoni F."/>
            <person name="Magnuson J."/>
            <person name="Mondo S."/>
            <person name="Nolan M."/>
            <person name="Ohm R."/>
            <person name="Pangilinan J."/>
            <person name="Park H.-J."/>
            <person name="Ramirez L."/>
            <person name="Alfaro M."/>
            <person name="Sun H."/>
            <person name="Tritt A."/>
            <person name="Yoshinaga Y."/>
            <person name="Zwiers L.-H."/>
            <person name="Turgeon B.G."/>
            <person name="Goodwin S.B."/>
            <person name="Spatafora J.W."/>
            <person name="Crous P.W."/>
            <person name="Grigoriev I.V."/>
        </authorList>
    </citation>
    <scope>NUCLEOTIDE SEQUENCE</scope>
    <source>
        <strain evidence="8 10">CBS 781.70</strain>
    </source>
</reference>
<evidence type="ECO:0000256" key="6">
    <source>
        <dbReference type="ARBA" id="ARBA00023136"/>
    </source>
</evidence>
<dbReference type="GeneID" id="54416133"/>
<evidence type="ECO:0000256" key="5">
    <source>
        <dbReference type="ARBA" id="ARBA00022824"/>
    </source>
</evidence>
<dbReference type="EMBL" id="ML975155">
    <property type="protein sequence ID" value="KAF1813369.1"/>
    <property type="molecule type" value="Genomic_DNA"/>
</dbReference>
<dbReference type="OrthoDB" id="5377273at2759"/>
<feature type="non-terminal residue" evidence="8">
    <location>
        <position position="156"/>
    </location>
</feature>
<keyword evidence="9" id="KW-1185">Reference proteome</keyword>
<evidence type="ECO:0000313" key="8">
    <source>
        <dbReference type="EMBL" id="KAF1813369.1"/>
    </source>
</evidence>
<reference evidence="10" key="2">
    <citation type="submission" date="2020-04" db="EMBL/GenBank/DDBJ databases">
        <authorList>
            <consortium name="NCBI Genome Project"/>
        </authorList>
    </citation>
    <scope>NUCLEOTIDE SEQUENCE</scope>
    <source>
        <strain evidence="10">CBS 781.70</strain>
    </source>
</reference>
<protein>
    <recommendedName>
        <fullName evidence="4">Ras modification protein ERF4</fullName>
    </recommendedName>
</protein>
<organism evidence="8">
    <name type="scientific">Eremomyces bilateralis CBS 781.70</name>
    <dbReference type="NCBI Taxonomy" id="1392243"/>
    <lineage>
        <taxon>Eukaryota</taxon>
        <taxon>Fungi</taxon>
        <taxon>Dikarya</taxon>
        <taxon>Ascomycota</taxon>
        <taxon>Pezizomycotina</taxon>
        <taxon>Dothideomycetes</taxon>
        <taxon>Dothideomycetes incertae sedis</taxon>
        <taxon>Eremomycetales</taxon>
        <taxon>Eremomycetaceae</taxon>
        <taxon>Eremomyces</taxon>
    </lineage>
</organism>